<evidence type="ECO:0000256" key="1">
    <source>
        <dbReference type="SAM" id="Phobius"/>
    </source>
</evidence>
<dbReference type="AlphaFoldDB" id="A0ABD6DGL0"/>
<reference evidence="2 3" key="1">
    <citation type="journal article" date="2019" name="Int. J. Syst. Evol. Microbiol.">
        <title>The Global Catalogue of Microorganisms (GCM) 10K type strain sequencing project: providing services to taxonomists for standard genome sequencing and annotation.</title>
        <authorList>
            <consortium name="The Broad Institute Genomics Platform"/>
            <consortium name="The Broad Institute Genome Sequencing Center for Infectious Disease"/>
            <person name="Wu L."/>
            <person name="Ma J."/>
        </authorList>
    </citation>
    <scope>NUCLEOTIDE SEQUENCE [LARGE SCALE GENOMIC DNA]</scope>
    <source>
        <strain evidence="2 3">CGMCC 1.10390</strain>
    </source>
</reference>
<dbReference type="Pfam" id="PF24365">
    <property type="entry name" value="DUF7521"/>
    <property type="match status" value="1"/>
</dbReference>
<dbReference type="Proteomes" id="UP001597034">
    <property type="component" value="Unassembled WGS sequence"/>
</dbReference>
<sequence>MMLELPLQSFDLETLSLARQLSEIVTIVLGLAISYIAYRGYRRNQSRAMLFVAAGFVLIIGIPAVVTVLLYFLLDVPIEIVNSVGQVSELVGMTAILYGLWTPRSG</sequence>
<protein>
    <submittedName>
        <fullName evidence="2">Uncharacterized protein</fullName>
    </submittedName>
</protein>
<keyword evidence="1" id="KW-0472">Membrane</keyword>
<feature type="transmembrane region" description="Helical" evidence="1">
    <location>
        <begin position="50"/>
        <end position="74"/>
    </location>
</feature>
<keyword evidence="1" id="KW-0812">Transmembrane</keyword>
<organism evidence="2 3">
    <name type="scientific">Haloarchaeobius litoreus</name>
    <dbReference type="NCBI Taxonomy" id="755306"/>
    <lineage>
        <taxon>Archaea</taxon>
        <taxon>Methanobacteriati</taxon>
        <taxon>Methanobacteriota</taxon>
        <taxon>Stenosarchaea group</taxon>
        <taxon>Halobacteria</taxon>
        <taxon>Halobacteriales</taxon>
        <taxon>Halorubellaceae</taxon>
        <taxon>Haloarchaeobius</taxon>
    </lineage>
</organism>
<accession>A0ABD6DGL0</accession>
<evidence type="ECO:0000313" key="2">
    <source>
        <dbReference type="EMBL" id="MFD1644613.1"/>
    </source>
</evidence>
<keyword evidence="3" id="KW-1185">Reference proteome</keyword>
<comment type="caution">
    <text evidence="2">The sequence shown here is derived from an EMBL/GenBank/DDBJ whole genome shotgun (WGS) entry which is preliminary data.</text>
</comment>
<dbReference type="EMBL" id="JBHUDO010000001">
    <property type="protein sequence ID" value="MFD1644613.1"/>
    <property type="molecule type" value="Genomic_DNA"/>
</dbReference>
<proteinExistence type="predicted"/>
<feature type="transmembrane region" description="Helical" evidence="1">
    <location>
        <begin position="20"/>
        <end position="38"/>
    </location>
</feature>
<dbReference type="InterPro" id="IPR055943">
    <property type="entry name" value="DUF7521"/>
</dbReference>
<name>A0ABD6DGL0_9EURY</name>
<gene>
    <name evidence="2" type="ORF">ACFSBL_02855</name>
</gene>
<evidence type="ECO:0000313" key="3">
    <source>
        <dbReference type="Proteomes" id="UP001597034"/>
    </source>
</evidence>
<keyword evidence="1" id="KW-1133">Transmembrane helix</keyword>
<dbReference type="RefSeq" id="WP_256399876.1">
    <property type="nucleotide sequence ID" value="NZ_JANHJR010000002.1"/>
</dbReference>